<keyword evidence="2" id="KW-1185">Reference proteome</keyword>
<organism evidence="1 2">
    <name type="scientific">Vaccinium darrowii</name>
    <dbReference type="NCBI Taxonomy" id="229202"/>
    <lineage>
        <taxon>Eukaryota</taxon>
        <taxon>Viridiplantae</taxon>
        <taxon>Streptophyta</taxon>
        <taxon>Embryophyta</taxon>
        <taxon>Tracheophyta</taxon>
        <taxon>Spermatophyta</taxon>
        <taxon>Magnoliopsida</taxon>
        <taxon>eudicotyledons</taxon>
        <taxon>Gunneridae</taxon>
        <taxon>Pentapetalae</taxon>
        <taxon>asterids</taxon>
        <taxon>Ericales</taxon>
        <taxon>Ericaceae</taxon>
        <taxon>Vaccinioideae</taxon>
        <taxon>Vaccinieae</taxon>
        <taxon>Vaccinium</taxon>
    </lineage>
</organism>
<gene>
    <name evidence="1" type="ORF">Vadar_020744</name>
</gene>
<accession>A0ACB7YPE6</accession>
<dbReference type="EMBL" id="CM037161">
    <property type="protein sequence ID" value="KAH7855058.1"/>
    <property type="molecule type" value="Genomic_DNA"/>
</dbReference>
<evidence type="ECO:0000313" key="1">
    <source>
        <dbReference type="EMBL" id="KAH7855058.1"/>
    </source>
</evidence>
<proteinExistence type="predicted"/>
<comment type="caution">
    <text evidence="1">The sequence shown here is derived from an EMBL/GenBank/DDBJ whole genome shotgun (WGS) entry which is preliminary data.</text>
</comment>
<protein>
    <submittedName>
        <fullName evidence="1">Uncharacterized protein</fullName>
    </submittedName>
</protein>
<dbReference type="Proteomes" id="UP000828048">
    <property type="component" value="Chromosome 11"/>
</dbReference>
<reference evidence="1 2" key="1">
    <citation type="journal article" date="2021" name="Hortic Res">
        <title>High-quality reference genome and annotation aids understanding of berry development for evergreen blueberry (Vaccinium darrowii).</title>
        <authorList>
            <person name="Yu J."/>
            <person name="Hulse-Kemp A.M."/>
            <person name="Babiker E."/>
            <person name="Staton M."/>
        </authorList>
    </citation>
    <scope>NUCLEOTIDE SEQUENCE [LARGE SCALE GENOMIC DNA]</scope>
    <source>
        <strain evidence="2">cv. NJ 8807/NJ 8810</strain>
        <tissue evidence="1">Young leaf</tissue>
    </source>
</reference>
<sequence length="355" mass="40043">MSSTLIAIREGAAAADCDGLCSPTKEKAANRGVYCGRSPLLYRRFRFLLGGLRTNLLLSLFALSFVVMFSSRIGPIMGWYPDYPSSVSYPSRGGYTVLINTWKQNTLLKQSVAHYASCSGTDAIHVVWSESDPPSASLKAFLKKIVLLKSQAARKPNFKFDLNEEDNLNNRFKPIKDLRTDAIFSVDDDVIVPCHTLDFAFAVWQSAPHTMVGFVPRMHWLAQERSSMTYYKYGGWWSVWWTGSYSMVLTKAAFFHRMYLDLYTNKMPSSIQDYITTKRNCEDIAMSLLVANITNAPPIWVKGKMHDIGSSGISSLRGHGNTRNKCLNDFISLYGMMPLVSTNAKAVDAKHEWFW</sequence>
<name>A0ACB7YPE6_9ERIC</name>
<evidence type="ECO:0000313" key="2">
    <source>
        <dbReference type="Proteomes" id="UP000828048"/>
    </source>
</evidence>